<feature type="compositionally biased region" description="Polar residues" evidence="4">
    <location>
        <begin position="17"/>
        <end position="30"/>
    </location>
</feature>
<feature type="domain" description="BHLH" evidence="5">
    <location>
        <begin position="270"/>
        <end position="321"/>
    </location>
</feature>
<evidence type="ECO:0000256" key="1">
    <source>
        <dbReference type="ARBA" id="ARBA00023125"/>
    </source>
</evidence>
<evidence type="ECO:0000256" key="4">
    <source>
        <dbReference type="SAM" id="MobiDB-lite"/>
    </source>
</evidence>
<dbReference type="PANTHER" id="PTHR10328:SF15">
    <property type="entry name" value="BHLH TRANSCRIPTION FACTOR"/>
    <property type="match status" value="1"/>
</dbReference>
<feature type="compositionally biased region" description="Polar residues" evidence="4">
    <location>
        <begin position="200"/>
        <end position="215"/>
    </location>
</feature>
<proteinExistence type="predicted"/>
<feature type="coiled-coil region" evidence="3">
    <location>
        <begin position="318"/>
        <end position="345"/>
    </location>
</feature>
<dbReference type="InterPro" id="IPR011598">
    <property type="entry name" value="bHLH_dom"/>
</dbReference>
<organism evidence="6 7">
    <name type="scientific">Mucor circinelloides f. lusitanicus</name>
    <name type="common">Mucor racemosus var. lusitanicus</name>
    <dbReference type="NCBI Taxonomy" id="29924"/>
    <lineage>
        <taxon>Eukaryota</taxon>
        <taxon>Fungi</taxon>
        <taxon>Fungi incertae sedis</taxon>
        <taxon>Mucoromycota</taxon>
        <taxon>Mucoromycotina</taxon>
        <taxon>Mucoromycetes</taxon>
        <taxon>Mucorales</taxon>
        <taxon>Mucorineae</taxon>
        <taxon>Mucoraceae</taxon>
        <taxon>Mucor</taxon>
    </lineage>
</organism>
<reference evidence="6 7" key="1">
    <citation type="submission" date="2019-09" db="EMBL/GenBank/DDBJ databases">
        <authorList>
            <consortium name="DOE Joint Genome Institute"/>
            <person name="Mondo S.J."/>
            <person name="Navarro-Mendoza M.I."/>
            <person name="Perez-Arques C."/>
            <person name="Panchal S."/>
            <person name="Nicolas F.E."/>
            <person name="Ganguly P."/>
            <person name="Pangilinan J."/>
            <person name="Grigoriev I."/>
            <person name="Heitman J."/>
            <person name="Sanya K."/>
            <person name="Garre V."/>
        </authorList>
    </citation>
    <scope>NUCLEOTIDE SEQUENCE [LARGE SCALE GENOMIC DNA]</scope>
    <source>
        <strain evidence="6 7">MU402</strain>
    </source>
</reference>
<dbReference type="PANTHER" id="PTHR10328">
    <property type="entry name" value="PROTEIN MAX MYC-ASSOCIATED FACTOR X"/>
    <property type="match status" value="1"/>
</dbReference>
<evidence type="ECO:0000313" key="7">
    <source>
        <dbReference type="Proteomes" id="UP000469890"/>
    </source>
</evidence>
<name>A0A8H4F161_MUCCL</name>
<evidence type="ECO:0000313" key="6">
    <source>
        <dbReference type="EMBL" id="KAF1801169.1"/>
    </source>
</evidence>
<dbReference type="Pfam" id="PF00010">
    <property type="entry name" value="HLH"/>
    <property type="match status" value="1"/>
</dbReference>
<feature type="region of interest" description="Disordered" evidence="4">
    <location>
        <begin position="144"/>
        <end position="216"/>
    </location>
</feature>
<keyword evidence="3" id="KW-0175">Coiled coil</keyword>
<dbReference type="GO" id="GO:0046983">
    <property type="term" value="F:protein dimerization activity"/>
    <property type="evidence" value="ECO:0007669"/>
    <property type="project" value="InterPro"/>
</dbReference>
<dbReference type="SMART" id="SM00353">
    <property type="entry name" value="HLH"/>
    <property type="match status" value="1"/>
</dbReference>
<dbReference type="GO" id="GO:0003700">
    <property type="term" value="F:DNA-binding transcription factor activity"/>
    <property type="evidence" value="ECO:0007669"/>
    <property type="project" value="TreeGrafter"/>
</dbReference>
<sequence length="346" mass="39701">MNYLPSTLEPKGDLYYQESNEMHSSNTNSATEEDEEGPLKNFMSTRRLPSLNTLSSNTHLQQQQQQQQDDYIRLKLSGMSVCVSPNSPRGQATVERGGAANEYFPPPPPHTMNTKPFDPLRSSTSLRRILHDNHGRRHSIANMDLDRSPQAHHHPSSITYYSPQQPQQTLQPPSYHHHASFPGHYSAPSSPPLEPASRSTTTYHSQPSMRRNSSALIYREKSITETRRMSLNQYSRSSHIGKAVVTVEEEEDEGEHVKDDMDGLYSRSPELRFSHKLAERKRRKEMKDLFEELKNALPVDKTLKTSKWAILTKAVEYISLLQDRDQSMEQELISLKQQVEHLKENK</sequence>
<evidence type="ECO:0000256" key="2">
    <source>
        <dbReference type="ARBA" id="ARBA00023242"/>
    </source>
</evidence>
<protein>
    <recommendedName>
        <fullName evidence="5">BHLH domain-containing protein</fullName>
    </recommendedName>
</protein>
<dbReference type="GO" id="GO:0003677">
    <property type="term" value="F:DNA binding"/>
    <property type="evidence" value="ECO:0007669"/>
    <property type="project" value="UniProtKB-KW"/>
</dbReference>
<gene>
    <name evidence="6" type="ORF">FB192DRAFT_1127444</name>
</gene>
<feature type="compositionally biased region" description="Low complexity" evidence="4">
    <location>
        <begin position="156"/>
        <end position="174"/>
    </location>
</feature>
<keyword evidence="1" id="KW-0238">DNA-binding</keyword>
<keyword evidence="2" id="KW-0539">Nucleus</keyword>
<dbReference type="AlphaFoldDB" id="A0A8H4F161"/>
<dbReference type="Gene3D" id="4.10.280.10">
    <property type="entry name" value="Helix-loop-helix DNA-binding domain"/>
    <property type="match status" value="1"/>
</dbReference>
<dbReference type="EMBL" id="JAAECE010000005">
    <property type="protein sequence ID" value="KAF1801169.1"/>
    <property type="molecule type" value="Genomic_DNA"/>
</dbReference>
<dbReference type="Proteomes" id="UP000469890">
    <property type="component" value="Unassembled WGS sequence"/>
</dbReference>
<evidence type="ECO:0000259" key="5">
    <source>
        <dbReference type="PROSITE" id="PS50888"/>
    </source>
</evidence>
<dbReference type="GO" id="GO:0045944">
    <property type="term" value="P:positive regulation of transcription by RNA polymerase II"/>
    <property type="evidence" value="ECO:0007669"/>
    <property type="project" value="TreeGrafter"/>
</dbReference>
<dbReference type="GO" id="GO:0090575">
    <property type="term" value="C:RNA polymerase II transcription regulator complex"/>
    <property type="evidence" value="ECO:0007669"/>
    <property type="project" value="TreeGrafter"/>
</dbReference>
<dbReference type="InterPro" id="IPR036638">
    <property type="entry name" value="HLH_DNA-bd_sf"/>
</dbReference>
<evidence type="ECO:0000256" key="3">
    <source>
        <dbReference type="SAM" id="Coils"/>
    </source>
</evidence>
<dbReference type="PROSITE" id="PS50888">
    <property type="entry name" value="BHLH"/>
    <property type="match status" value="1"/>
</dbReference>
<feature type="region of interest" description="Disordered" evidence="4">
    <location>
        <begin position="1"/>
        <end position="41"/>
    </location>
</feature>
<comment type="caution">
    <text evidence="6">The sequence shown here is derived from an EMBL/GenBank/DDBJ whole genome shotgun (WGS) entry which is preliminary data.</text>
</comment>
<accession>A0A8H4F161</accession>
<dbReference type="SUPFAM" id="SSF47459">
    <property type="entry name" value="HLH, helix-loop-helix DNA-binding domain"/>
    <property type="match status" value="1"/>
</dbReference>